<proteinExistence type="inferred from homology"/>
<organism evidence="3 4">
    <name type="scientific">Byssochlamys spectabilis (strain No. 5 / NBRC 109023)</name>
    <name type="common">Paecilomyces variotii</name>
    <dbReference type="NCBI Taxonomy" id="1356009"/>
    <lineage>
        <taxon>Eukaryota</taxon>
        <taxon>Fungi</taxon>
        <taxon>Dikarya</taxon>
        <taxon>Ascomycota</taxon>
        <taxon>Pezizomycotina</taxon>
        <taxon>Eurotiomycetes</taxon>
        <taxon>Eurotiomycetidae</taxon>
        <taxon>Eurotiales</taxon>
        <taxon>Thermoascaceae</taxon>
        <taxon>Paecilomyces</taxon>
    </lineage>
</organism>
<dbReference type="InterPro" id="IPR036291">
    <property type="entry name" value="NAD(P)-bd_dom_sf"/>
</dbReference>
<dbReference type="Gene3D" id="3.40.50.720">
    <property type="entry name" value="NAD(P)-binding Rossmann-like Domain"/>
    <property type="match status" value="1"/>
</dbReference>
<dbReference type="AlphaFoldDB" id="V5G7I1"/>
<dbReference type="Proteomes" id="UP000018001">
    <property type="component" value="Unassembled WGS sequence"/>
</dbReference>
<dbReference type="PANTHER" id="PTHR43157:SF31">
    <property type="entry name" value="PHOSPHATIDYLINOSITOL-GLYCAN BIOSYNTHESIS CLASS F PROTEIN"/>
    <property type="match status" value="1"/>
</dbReference>
<dbReference type="HOGENOM" id="CLU_010194_44_4_1"/>
<dbReference type="InterPro" id="IPR002347">
    <property type="entry name" value="SDR_fam"/>
</dbReference>
<dbReference type="SUPFAM" id="SSF51735">
    <property type="entry name" value="NAD(P)-binding Rossmann-fold domains"/>
    <property type="match status" value="1"/>
</dbReference>
<accession>V5G7I1</accession>
<dbReference type="GO" id="GO:0016491">
    <property type="term" value="F:oxidoreductase activity"/>
    <property type="evidence" value="ECO:0007669"/>
    <property type="project" value="UniProtKB-KW"/>
</dbReference>
<dbReference type="InParanoid" id="V5G7I1"/>
<protein>
    <recommendedName>
        <fullName evidence="5">Short-chain dehydrogenase/reductase family protein</fullName>
    </recommendedName>
</protein>
<dbReference type="Pfam" id="PF00106">
    <property type="entry name" value="adh_short"/>
    <property type="match status" value="1"/>
</dbReference>
<dbReference type="eggNOG" id="KOG1208">
    <property type="taxonomic scope" value="Eukaryota"/>
</dbReference>
<keyword evidence="4" id="KW-1185">Reference proteome</keyword>
<evidence type="ECO:0000313" key="4">
    <source>
        <dbReference type="Proteomes" id="UP000018001"/>
    </source>
</evidence>
<keyword evidence="2" id="KW-0560">Oxidoreductase</keyword>
<comment type="similarity">
    <text evidence="1">Belongs to the short-chain dehydrogenases/reductases (SDR) family.</text>
</comment>
<evidence type="ECO:0000256" key="1">
    <source>
        <dbReference type="ARBA" id="ARBA00006484"/>
    </source>
</evidence>
<dbReference type="PANTHER" id="PTHR43157">
    <property type="entry name" value="PHOSPHATIDYLINOSITOL-GLYCAN BIOSYNTHESIS CLASS F PROTEIN-RELATED"/>
    <property type="match status" value="1"/>
</dbReference>
<name>V5G7I1_BYSSN</name>
<gene>
    <name evidence="3" type="ORF">PVAR5_6638</name>
</gene>
<evidence type="ECO:0000256" key="2">
    <source>
        <dbReference type="ARBA" id="ARBA00023002"/>
    </source>
</evidence>
<evidence type="ECO:0000313" key="3">
    <source>
        <dbReference type="EMBL" id="GAD97951.1"/>
    </source>
</evidence>
<reference evidence="4" key="1">
    <citation type="journal article" date="2014" name="Genome Announc.">
        <title>Draft genome sequence of the formaldehyde-resistant fungus Byssochlamys spectabilis No. 5 (anamorph Paecilomyces variotii No. 5) (NBRC109023).</title>
        <authorList>
            <person name="Oka T."/>
            <person name="Ekino K."/>
            <person name="Fukuda K."/>
            <person name="Nomura Y."/>
        </authorList>
    </citation>
    <scope>NUCLEOTIDE SEQUENCE [LARGE SCALE GENOMIC DNA]</scope>
    <source>
        <strain evidence="4">No. 5 / NBRC 109023</strain>
    </source>
</reference>
<comment type="caution">
    <text evidence="3">The sequence shown here is derived from an EMBL/GenBank/DDBJ whole genome shotgun (WGS) entry which is preliminary data.</text>
</comment>
<evidence type="ECO:0008006" key="5">
    <source>
        <dbReference type="Google" id="ProtNLM"/>
    </source>
</evidence>
<dbReference type="EMBL" id="BAUL01000223">
    <property type="protein sequence ID" value="GAD97951.1"/>
    <property type="molecule type" value="Genomic_DNA"/>
</dbReference>
<dbReference type="PRINTS" id="PR00081">
    <property type="entry name" value="GDHRDH"/>
</dbReference>
<sequence length="338" mass="37220">MPTFGNFLHTQLVLKIPKPTTSFASKTVIITGASSGIGKEAARHIVRLGASKVILGCRNITKGDRAKREIESSLGCSQKIIEVWEVDIESPESIKKFVDRVNYLSRLDVVINNAGLALLHNKYQVPYGTERNVAVNVIGTFLLALQLIPKLKQTATLHGVTPHMTFTSSALYDVAKYPEHQGENIFTWMSDKSHVDMMNQYNLSKLLLLHAIIKLSSIVDPVTSDKSRESSSIVINSLDPCFCKTQLGRDISGMLKVATAVFAFLFARTAEEGSRLVVKTASAGRETHGGYMRGGALKEYAPFVTNEDGVKKTNRVWEDLCTKLEQLQPGILENLNAV</sequence>
<dbReference type="OrthoDB" id="542013at2759"/>